<dbReference type="Pfam" id="PF03952">
    <property type="entry name" value="Enolase_N"/>
    <property type="match status" value="1"/>
</dbReference>
<dbReference type="InterPro" id="IPR029017">
    <property type="entry name" value="Enolase-like_N"/>
</dbReference>
<dbReference type="PRINTS" id="PR00148">
    <property type="entry name" value="ENOLASE"/>
</dbReference>
<keyword evidence="3 6" id="KW-0460">Magnesium</keyword>
<proteinExistence type="inferred from homology"/>
<feature type="binding site" evidence="6">
    <location>
        <position position="339"/>
    </location>
    <ligand>
        <name>(2R)-2-phosphoglycerate</name>
        <dbReference type="ChEBI" id="CHEBI:58289"/>
    </ligand>
</feature>
<dbReference type="GO" id="GO:0006096">
    <property type="term" value="P:glycolytic process"/>
    <property type="evidence" value="ECO:0007669"/>
    <property type="project" value="UniProtKB-UniRule"/>
</dbReference>
<dbReference type="GO" id="GO:0005576">
    <property type="term" value="C:extracellular region"/>
    <property type="evidence" value="ECO:0007669"/>
    <property type="project" value="UniProtKB-SubCell"/>
</dbReference>
<dbReference type="GO" id="GO:0004634">
    <property type="term" value="F:phosphopyruvate hydratase activity"/>
    <property type="evidence" value="ECO:0007669"/>
    <property type="project" value="UniProtKB-UniRule"/>
</dbReference>
<comment type="cofactor">
    <cofactor evidence="6">
        <name>Mg(2+)</name>
        <dbReference type="ChEBI" id="CHEBI:18420"/>
    </cofactor>
    <text evidence="6">Binds a second Mg(2+) ion via substrate during catalysis.</text>
</comment>
<dbReference type="NCBIfam" id="TIGR01060">
    <property type="entry name" value="eno"/>
    <property type="match status" value="1"/>
</dbReference>
<keyword evidence="6" id="KW-0963">Cytoplasm</keyword>
<dbReference type="EMBL" id="BMQS01000009">
    <property type="protein sequence ID" value="GGT95256.1"/>
    <property type="molecule type" value="Genomic_DNA"/>
</dbReference>
<feature type="binding site" evidence="6">
    <location>
        <position position="390"/>
    </location>
    <ligand>
        <name>(2R)-2-phosphoglycerate</name>
        <dbReference type="ChEBI" id="CHEBI:58289"/>
    </ligand>
</feature>
<dbReference type="SUPFAM" id="SSF54826">
    <property type="entry name" value="Enolase N-terminal domain-like"/>
    <property type="match status" value="1"/>
</dbReference>
<dbReference type="HAMAP" id="MF_00318">
    <property type="entry name" value="Enolase"/>
    <property type="match status" value="1"/>
</dbReference>
<evidence type="ECO:0000259" key="11">
    <source>
        <dbReference type="SMART" id="SM01193"/>
    </source>
</evidence>
<sequence length="422" mass="45816">MTLDDFYSIKNVDGLEIVDSRGNPTIRVFVRTVGGIAAYGDAPAGASKGSREAIEVRDPDRVGGMGVERAVKNVRDYVYPAIRGMDVRDQLAIDHTLIQLDGTPNKSKIGGNVTIATSIAVAKVAAKAQGVELFNYIGGSSANLIPVPLLNVINGGLHGGNKLKVQEFILIPAGFGEFSESLIASVEIYRKLKQVIISKYGKIYSGLGDEGGYSPPLESVDQALELLSSTIEELGFKGKVSLGIDAAATDFFNTSTEKYEIDGRALSPGELLDFYIELASKYDLVYMEDPFNENDLQSFAELNSKVQNMVIVGDDLYTTNVEYLRKGLRLRATGGVIVKPNQVGTLSETYQFCKEALDGFNKIVVSHRSGETEDSFVADLAVGLSAHFVKTGAPARGERTSKYNRLLEIEKIHHLRYRGKSA</sequence>
<dbReference type="PANTHER" id="PTHR11902">
    <property type="entry name" value="ENOLASE"/>
    <property type="match status" value="1"/>
</dbReference>
<keyword evidence="6 9" id="KW-0479">Metal-binding</keyword>
<comment type="catalytic activity">
    <reaction evidence="6">
        <text>(2R)-2-phosphoglycerate = phosphoenolpyruvate + H2O</text>
        <dbReference type="Rhea" id="RHEA:10164"/>
        <dbReference type="ChEBI" id="CHEBI:15377"/>
        <dbReference type="ChEBI" id="CHEBI:58289"/>
        <dbReference type="ChEBI" id="CHEBI:58702"/>
        <dbReference type="EC" id="4.2.1.11"/>
    </reaction>
</comment>
<feature type="binding site" evidence="8">
    <location>
        <position position="314"/>
    </location>
    <ligand>
        <name>substrate</name>
    </ligand>
</feature>
<feature type="binding site" evidence="6 9">
    <location>
        <position position="288"/>
    </location>
    <ligand>
        <name>Mg(2+)</name>
        <dbReference type="ChEBI" id="CHEBI:18420"/>
    </ligand>
</feature>
<feature type="binding site" evidence="6 9">
    <location>
        <position position="245"/>
    </location>
    <ligand>
        <name>Mg(2+)</name>
        <dbReference type="ChEBI" id="CHEBI:18420"/>
    </ligand>
</feature>
<dbReference type="PANTHER" id="PTHR11902:SF1">
    <property type="entry name" value="ENOLASE"/>
    <property type="match status" value="1"/>
</dbReference>
<comment type="function">
    <text evidence="6">Catalyzes the reversible conversion of 2-phosphoglycerate (2-PG) into phosphoenolpyruvate (PEP). It is essential for the degradation of carbohydrates via glycolysis.</text>
</comment>
<comment type="cofactor">
    <cofactor evidence="9">
        <name>Mg(2+)</name>
        <dbReference type="ChEBI" id="CHEBI:18420"/>
    </cofactor>
    <text evidence="9">Mg(2+) is required for catalysis and for stabilizing the dimer.</text>
</comment>
<dbReference type="GO" id="GO:0000015">
    <property type="term" value="C:phosphopyruvate hydratase complex"/>
    <property type="evidence" value="ECO:0007669"/>
    <property type="project" value="InterPro"/>
</dbReference>
<dbReference type="PROSITE" id="PS00164">
    <property type="entry name" value="ENOLASE"/>
    <property type="match status" value="1"/>
</dbReference>
<evidence type="ECO:0000256" key="5">
    <source>
        <dbReference type="ARBA" id="ARBA00023239"/>
    </source>
</evidence>
<dbReference type="Gene3D" id="3.20.20.120">
    <property type="entry name" value="Enolase-like C-terminal domain"/>
    <property type="match status" value="1"/>
</dbReference>
<dbReference type="RefSeq" id="WP_188848477.1">
    <property type="nucleotide sequence ID" value="NZ_BMQS01000009.1"/>
</dbReference>
<dbReference type="InterPro" id="IPR000941">
    <property type="entry name" value="Enolase"/>
</dbReference>
<dbReference type="AlphaFoldDB" id="A0A830H1H7"/>
<evidence type="ECO:0000256" key="2">
    <source>
        <dbReference type="ARBA" id="ARBA00009604"/>
    </source>
</evidence>
<accession>A0A830H1H7</accession>
<dbReference type="GO" id="GO:0009986">
    <property type="term" value="C:cell surface"/>
    <property type="evidence" value="ECO:0007669"/>
    <property type="project" value="UniProtKB-SubCell"/>
</dbReference>
<dbReference type="PIRSF" id="PIRSF001400">
    <property type="entry name" value="Enolase"/>
    <property type="match status" value="1"/>
</dbReference>
<evidence type="ECO:0000256" key="4">
    <source>
        <dbReference type="ARBA" id="ARBA00023152"/>
    </source>
</evidence>
<dbReference type="SMART" id="SM01192">
    <property type="entry name" value="Enolase_C"/>
    <property type="match status" value="1"/>
</dbReference>
<feature type="active site" description="Proton donor" evidence="6 7">
    <location>
        <position position="210"/>
    </location>
</feature>
<comment type="subcellular location">
    <subcellularLocation>
        <location evidence="6">Cytoplasm</location>
    </subcellularLocation>
    <subcellularLocation>
        <location evidence="6">Secreted</location>
    </subcellularLocation>
    <subcellularLocation>
        <location evidence="6">Cell surface</location>
    </subcellularLocation>
    <text evidence="6">Fractions of enolase are present in both the cytoplasm and on the cell surface.</text>
</comment>
<feature type="binding site" evidence="8">
    <location>
        <position position="167"/>
    </location>
    <ligand>
        <name>substrate</name>
    </ligand>
</feature>
<dbReference type="GO" id="GO:0000287">
    <property type="term" value="F:magnesium ion binding"/>
    <property type="evidence" value="ECO:0007669"/>
    <property type="project" value="UniProtKB-UniRule"/>
</dbReference>
<evidence type="ECO:0000256" key="7">
    <source>
        <dbReference type="PIRSR" id="PIRSR001400-1"/>
    </source>
</evidence>
<feature type="active site" description="Proton acceptor" evidence="6 7">
    <location>
        <position position="339"/>
    </location>
</feature>
<evidence type="ECO:0000256" key="3">
    <source>
        <dbReference type="ARBA" id="ARBA00022842"/>
    </source>
</evidence>
<dbReference type="SFLD" id="SFLDS00001">
    <property type="entry name" value="Enolase"/>
    <property type="match status" value="1"/>
</dbReference>
<feature type="domain" description="Enolase C-terminal TIM barrel" evidence="10">
    <location>
        <begin position="142"/>
        <end position="418"/>
    </location>
</feature>
<organism evidence="12 13">
    <name type="scientific">Sulfodiicoccus acidiphilus</name>
    <dbReference type="NCBI Taxonomy" id="1670455"/>
    <lineage>
        <taxon>Archaea</taxon>
        <taxon>Thermoproteota</taxon>
        <taxon>Thermoprotei</taxon>
        <taxon>Sulfolobales</taxon>
        <taxon>Sulfolobaceae</taxon>
        <taxon>Sulfodiicoccus</taxon>
    </lineage>
</organism>
<dbReference type="OrthoDB" id="8680at2157"/>
<feature type="binding site" evidence="6">
    <location>
        <position position="368"/>
    </location>
    <ligand>
        <name>(2R)-2-phosphoglycerate</name>
        <dbReference type="ChEBI" id="CHEBI:58289"/>
    </ligand>
</feature>
<feature type="binding site" evidence="8">
    <location>
        <position position="158"/>
    </location>
    <ligand>
        <name>substrate</name>
    </ligand>
</feature>
<evidence type="ECO:0000313" key="12">
    <source>
        <dbReference type="EMBL" id="GGT95256.1"/>
    </source>
</evidence>
<name>A0A830H1H7_9CREN</name>
<dbReference type="SFLD" id="SFLDF00002">
    <property type="entry name" value="enolase"/>
    <property type="match status" value="1"/>
</dbReference>
<evidence type="ECO:0000256" key="9">
    <source>
        <dbReference type="PIRSR" id="PIRSR001400-3"/>
    </source>
</evidence>
<evidence type="ECO:0000259" key="10">
    <source>
        <dbReference type="SMART" id="SM01192"/>
    </source>
</evidence>
<dbReference type="UniPathway" id="UPA00109">
    <property type="reaction ID" value="UER00187"/>
</dbReference>
<keyword evidence="4 6" id="KW-0324">Glycolysis</keyword>
<dbReference type="Proteomes" id="UP000616143">
    <property type="component" value="Unassembled WGS sequence"/>
</dbReference>
<evidence type="ECO:0000313" key="13">
    <source>
        <dbReference type="Proteomes" id="UP000616143"/>
    </source>
</evidence>
<dbReference type="CDD" id="cd03313">
    <property type="entry name" value="enolase"/>
    <property type="match status" value="1"/>
</dbReference>
<dbReference type="InterPro" id="IPR020811">
    <property type="entry name" value="Enolase_N"/>
</dbReference>
<feature type="binding site" evidence="8">
    <location>
        <position position="288"/>
    </location>
    <ligand>
        <name>substrate</name>
    </ligand>
</feature>
<feature type="binding site" evidence="8">
    <location>
        <begin position="366"/>
        <end position="369"/>
    </location>
    <ligand>
        <name>substrate</name>
    </ligand>
</feature>
<dbReference type="InterPro" id="IPR020809">
    <property type="entry name" value="Enolase_CS"/>
</dbReference>
<evidence type="ECO:0000256" key="1">
    <source>
        <dbReference type="ARBA" id="ARBA00005031"/>
    </source>
</evidence>
<feature type="binding site" evidence="6 9">
    <location>
        <position position="314"/>
    </location>
    <ligand>
        <name>Mg(2+)</name>
        <dbReference type="ChEBI" id="CHEBI:18420"/>
    </ligand>
</feature>
<dbReference type="InterPro" id="IPR020810">
    <property type="entry name" value="Enolase_C"/>
</dbReference>
<keyword evidence="5 6" id="KW-0456">Lyase</keyword>
<comment type="caution">
    <text evidence="12">The sequence shown here is derived from an EMBL/GenBank/DDBJ whole genome shotgun (WGS) entry which is preliminary data.</text>
</comment>
<gene>
    <name evidence="6" type="primary">eno</name>
    <name evidence="12" type="ORF">GCM10007116_10910</name>
</gene>
<evidence type="ECO:0000256" key="6">
    <source>
        <dbReference type="HAMAP-Rule" id="MF_00318"/>
    </source>
</evidence>
<dbReference type="EC" id="4.2.1.11" evidence="6"/>
<dbReference type="SUPFAM" id="SSF51604">
    <property type="entry name" value="Enolase C-terminal domain-like"/>
    <property type="match status" value="1"/>
</dbReference>
<feature type="binding site" evidence="6">
    <location>
        <position position="166"/>
    </location>
    <ligand>
        <name>(2R)-2-phosphoglycerate</name>
        <dbReference type="ChEBI" id="CHEBI:58289"/>
    </ligand>
</feature>
<feature type="domain" description="Enolase N-terminal" evidence="11">
    <location>
        <begin position="9"/>
        <end position="137"/>
    </location>
</feature>
<dbReference type="SMART" id="SM01193">
    <property type="entry name" value="Enolase_N"/>
    <property type="match status" value="1"/>
</dbReference>
<reference evidence="12" key="1">
    <citation type="journal article" date="2014" name="Int. J. Syst. Evol. Microbiol.">
        <title>Complete genome sequence of Corynebacterium casei LMG S-19264T (=DSM 44701T), isolated from a smear-ripened cheese.</title>
        <authorList>
            <consortium name="US DOE Joint Genome Institute (JGI-PGF)"/>
            <person name="Walter F."/>
            <person name="Albersmeier A."/>
            <person name="Kalinowski J."/>
            <person name="Ruckert C."/>
        </authorList>
    </citation>
    <scope>NUCLEOTIDE SEQUENCE</scope>
    <source>
        <strain evidence="12">JCM 31740</strain>
    </source>
</reference>
<comment type="similarity">
    <text evidence="2 6">Belongs to the enolase family.</text>
</comment>
<comment type="pathway">
    <text evidence="1 6">Carbohydrate degradation; glycolysis; pyruvate from D-glyceraldehyde 3-phosphate: step 4/5.</text>
</comment>
<dbReference type="InterPro" id="IPR036849">
    <property type="entry name" value="Enolase-like_C_sf"/>
</dbReference>
<dbReference type="SFLD" id="SFLDG00178">
    <property type="entry name" value="enolase"/>
    <property type="match status" value="1"/>
</dbReference>
<feature type="binding site" evidence="6">
    <location>
        <position position="369"/>
    </location>
    <ligand>
        <name>(2R)-2-phosphoglycerate</name>
        <dbReference type="ChEBI" id="CHEBI:58289"/>
    </ligand>
</feature>
<reference evidence="12" key="2">
    <citation type="submission" date="2020-09" db="EMBL/GenBank/DDBJ databases">
        <authorList>
            <person name="Sun Q."/>
            <person name="Ohkuma M."/>
        </authorList>
    </citation>
    <scope>NUCLEOTIDE SEQUENCE</scope>
    <source>
        <strain evidence="12">JCM 31740</strain>
    </source>
</reference>
<keyword evidence="6" id="KW-0964">Secreted</keyword>
<protein>
    <recommendedName>
        <fullName evidence="6">Enolase</fullName>
        <ecNumber evidence="6">4.2.1.11</ecNumber>
    </recommendedName>
    <alternativeName>
        <fullName evidence="6">2-phospho-D-glycerate hydro-lyase</fullName>
    </alternativeName>
    <alternativeName>
        <fullName evidence="6">2-phosphoglycerate dehydratase</fullName>
    </alternativeName>
</protein>
<dbReference type="Pfam" id="PF00113">
    <property type="entry name" value="Enolase_C"/>
    <property type="match status" value="1"/>
</dbReference>
<feature type="binding site" evidence="8">
    <location>
        <position position="390"/>
    </location>
    <ligand>
        <name>substrate</name>
    </ligand>
</feature>
<dbReference type="Gene3D" id="3.30.390.10">
    <property type="entry name" value="Enolase-like, N-terminal domain"/>
    <property type="match status" value="1"/>
</dbReference>
<evidence type="ECO:0000256" key="8">
    <source>
        <dbReference type="PIRSR" id="PIRSR001400-2"/>
    </source>
</evidence>